<dbReference type="PANTHER" id="PTHR41775">
    <property type="entry name" value="SECRETED PROTEIN-RELATED"/>
    <property type="match status" value="1"/>
</dbReference>
<reference evidence="2" key="1">
    <citation type="journal article" date="2022" name="Int. J. Syst. Evol. Microbiol.">
        <title>Prevotella lacticifex sp. nov., isolated from the rumen of cows.</title>
        <authorList>
            <person name="Shinkai T."/>
            <person name="Ikeyama N."/>
            <person name="Kumagai M."/>
            <person name="Ohmori H."/>
            <person name="Sakamoto M."/>
            <person name="Ohkuma M."/>
            <person name="Mitsumori M."/>
        </authorList>
    </citation>
    <scope>NUCLEOTIDE SEQUENCE</scope>
    <source>
        <strain evidence="2">R5076</strain>
    </source>
</reference>
<accession>A0A9R1CB16</accession>
<dbReference type="PANTHER" id="PTHR41775:SF1">
    <property type="entry name" value="PEPTIDASE M6-LIKE DOMAIN-CONTAINING PROTEIN"/>
    <property type="match status" value="1"/>
</dbReference>
<sequence length="723" mass="78551">MHKLFPVKQNDGSVVMLYKNGDGHLAFYTTEDDKVVVRDANGRLCYAQLNANGELTASSMAVHNLADRTAEETAFVSTITLRPTDDALQPLLSADATLVRRLVKRAGNASTSDGLGKFGTNSGGAVPSNGNITIPVIMVAFQDQAFKADHTVEKISRYFNEEGYHEDNAYEVGSVKDYFKASSMGHFVPTFDVVAKVTLGHPYAYYGANSSSGSNRGAGDVRAFQMVKDAIAAATEQGVDFSAYEVDGTIPNVTIMYAGLGEATGGDENTIWPHELDLGSYYGNIGGHTFGSYFVGNEMYNENNIMGIGVFCHEFSHALGLPDWYVTDYSYSNDSPYGYWSVMDGGEYNGESYAPVGYTAYERSFMGWLDIKELQDAQSVTLENPKNNDAAYAVMFRNPLNNNEYFILENRQPDTWYSSQLGSGLLLTHITYGSSAWWGNTVNNNQLRKRSMVVTADGSKIGSVSTESSYGNSAHLFGNGVNYLESVNLYNGTKYSNFPFYKVVKHNDGTITFSFKDGTLNPSTIASDGRTFEKVTDLSQISSGDSVIFVNEANNAAIGLSQQGNFMSVANIDVDGSKAYGNADVLVFGVLKSSKSGNLGFHCDKGYLSATSLGLALSKNTTNALSALTFSDGKASVKFVGTYKRYLGYANPETYFTTYTSDQGDMQVYRMIKATNGITTVATNSERNADNRIFTLGGQYLGTSLNGLPKGVYIQNGRKVVVK</sequence>
<dbReference type="AlphaFoldDB" id="A0A9R1CB16"/>
<dbReference type="GO" id="GO:0006508">
    <property type="term" value="P:proteolysis"/>
    <property type="evidence" value="ECO:0007669"/>
    <property type="project" value="InterPro"/>
</dbReference>
<dbReference type="SUPFAM" id="SSF55486">
    <property type="entry name" value="Metalloproteases ('zincins'), catalytic domain"/>
    <property type="match status" value="1"/>
</dbReference>
<name>A0A9R1CB16_9BACT</name>
<evidence type="ECO:0000313" key="2">
    <source>
        <dbReference type="EMBL" id="GJG59339.1"/>
    </source>
</evidence>
<protein>
    <recommendedName>
        <fullName evidence="1">Peptidase M6-like domain-containing protein</fullName>
    </recommendedName>
</protein>
<keyword evidence="3" id="KW-1185">Reference proteome</keyword>
<feature type="domain" description="Peptidase M6-like" evidence="1">
    <location>
        <begin position="147"/>
        <end position="365"/>
    </location>
</feature>
<proteinExistence type="predicted"/>
<dbReference type="Proteomes" id="UP000825483">
    <property type="component" value="Unassembled WGS sequence"/>
</dbReference>
<comment type="caution">
    <text evidence="2">The sequence shown here is derived from an EMBL/GenBank/DDBJ whole genome shotgun (WGS) entry which is preliminary data.</text>
</comment>
<dbReference type="NCBIfam" id="TIGR03296">
    <property type="entry name" value="M6dom_TIGR03296"/>
    <property type="match status" value="1"/>
</dbReference>
<dbReference type="Pfam" id="PF05547">
    <property type="entry name" value="Peptidase_M6"/>
    <property type="match status" value="1"/>
</dbReference>
<evidence type="ECO:0000313" key="3">
    <source>
        <dbReference type="Proteomes" id="UP000825483"/>
    </source>
</evidence>
<evidence type="ECO:0000259" key="1">
    <source>
        <dbReference type="Pfam" id="PF05547"/>
    </source>
</evidence>
<dbReference type="GO" id="GO:0008233">
    <property type="term" value="F:peptidase activity"/>
    <property type="evidence" value="ECO:0007669"/>
    <property type="project" value="InterPro"/>
</dbReference>
<dbReference type="InterPro" id="IPR008757">
    <property type="entry name" value="Peptidase_M6-like_domain"/>
</dbReference>
<organism evidence="2 3">
    <name type="scientific">Prevotella lacticifex</name>
    <dbReference type="NCBI Taxonomy" id="2854755"/>
    <lineage>
        <taxon>Bacteria</taxon>
        <taxon>Pseudomonadati</taxon>
        <taxon>Bacteroidota</taxon>
        <taxon>Bacteroidia</taxon>
        <taxon>Bacteroidales</taxon>
        <taxon>Prevotellaceae</taxon>
        <taxon>Prevotella</taxon>
    </lineage>
</organism>
<dbReference type="EMBL" id="BPUB01000002">
    <property type="protein sequence ID" value="GJG59339.1"/>
    <property type="molecule type" value="Genomic_DNA"/>
</dbReference>
<gene>
    <name evidence="2" type="ORF">PRLR5076_21900</name>
</gene>